<dbReference type="RefSeq" id="WP_234612959.1">
    <property type="nucleotide sequence ID" value="NZ_CP098806.1"/>
</dbReference>
<dbReference type="Proteomes" id="UP001139700">
    <property type="component" value="Unassembled WGS sequence"/>
</dbReference>
<proteinExistence type="predicted"/>
<name>A0A9X1P9G6_9BACT</name>
<organism evidence="1 2">
    <name type="scientific">Dyadobacter fanqingshengii</name>
    <dbReference type="NCBI Taxonomy" id="2906443"/>
    <lineage>
        <taxon>Bacteria</taxon>
        <taxon>Pseudomonadati</taxon>
        <taxon>Bacteroidota</taxon>
        <taxon>Cytophagia</taxon>
        <taxon>Cytophagales</taxon>
        <taxon>Spirosomataceae</taxon>
        <taxon>Dyadobacter</taxon>
    </lineage>
</organism>
<sequence length="270" mass="29974">MKVSRSLVLTPSTLPADSFFTPFEAFGAAYSLPAKFTFPYNNDPHPVSLLAAEMLQAHLESQQDWEHNFGLSDDSENVIGKMFGVLVVETEHAQIGYISAFSGKLAGGNHHAKFVPPIFDGVAKDGFLNAGMTALSQMNDEIKTLEAHEDKAFETHITQLKIIRKKHSVSLQNAIFDQYNFLNQAGEQKSLREIFADASYKNPPAGAGECAAPKLLQYAFQNKMKPLALAEFWWGMSPKSEFWKHGHFYPACREKCAPILAHMLSGSQPH</sequence>
<comment type="caution">
    <text evidence="1">The sequence shown here is derived from an EMBL/GenBank/DDBJ whole genome shotgun (WGS) entry which is preliminary data.</text>
</comment>
<evidence type="ECO:0000313" key="2">
    <source>
        <dbReference type="Proteomes" id="UP001139700"/>
    </source>
</evidence>
<reference evidence="1" key="1">
    <citation type="submission" date="2021-12" db="EMBL/GenBank/DDBJ databases">
        <title>Novel species in genus Dyadobacter.</title>
        <authorList>
            <person name="Ma C."/>
        </authorList>
    </citation>
    <scope>NUCLEOTIDE SEQUENCE</scope>
    <source>
        <strain evidence="1">CY399</strain>
    </source>
</reference>
<evidence type="ECO:0000313" key="1">
    <source>
        <dbReference type="EMBL" id="MCF0040480.1"/>
    </source>
</evidence>
<protein>
    <submittedName>
        <fullName evidence="1">Pseudouridylate synthase</fullName>
    </submittedName>
</protein>
<gene>
    <name evidence="1" type="ORF">LXM24_10320</name>
</gene>
<dbReference type="AlphaFoldDB" id="A0A9X1P9G6"/>
<keyword evidence="2" id="KW-1185">Reference proteome</keyword>
<accession>A0A9X1P9G6</accession>
<dbReference type="EMBL" id="JAJTTA010000002">
    <property type="protein sequence ID" value="MCF0040480.1"/>
    <property type="molecule type" value="Genomic_DNA"/>
</dbReference>